<gene>
    <name evidence="3" type="ORF">SAMN03080599_01648</name>
</gene>
<accession>A0A1G5RZL7</accession>
<keyword evidence="2" id="KW-0472">Membrane</keyword>
<feature type="compositionally biased region" description="Basic and acidic residues" evidence="1">
    <location>
        <begin position="136"/>
        <end position="147"/>
    </location>
</feature>
<protein>
    <recommendedName>
        <fullName evidence="5">DUF948 domain-containing protein</fullName>
    </recommendedName>
</protein>
<evidence type="ECO:0000256" key="2">
    <source>
        <dbReference type="SAM" id="Phobius"/>
    </source>
</evidence>
<dbReference type="OrthoDB" id="1955341at2"/>
<dbReference type="SUPFAM" id="SSF58104">
    <property type="entry name" value="Methyl-accepting chemotaxis protein (MCP) signaling domain"/>
    <property type="match status" value="1"/>
</dbReference>
<keyword evidence="4" id="KW-1185">Reference proteome</keyword>
<proteinExistence type="predicted"/>
<feature type="region of interest" description="Disordered" evidence="1">
    <location>
        <begin position="136"/>
        <end position="167"/>
    </location>
</feature>
<feature type="transmembrane region" description="Helical" evidence="2">
    <location>
        <begin position="12"/>
        <end position="36"/>
    </location>
</feature>
<evidence type="ECO:0000256" key="1">
    <source>
        <dbReference type="SAM" id="MobiDB-lite"/>
    </source>
</evidence>
<organism evidence="3 4">
    <name type="scientific">Acidaminobacter hydrogenoformans DSM 2784</name>
    <dbReference type="NCBI Taxonomy" id="1120920"/>
    <lineage>
        <taxon>Bacteria</taxon>
        <taxon>Bacillati</taxon>
        <taxon>Bacillota</taxon>
        <taxon>Clostridia</taxon>
        <taxon>Peptostreptococcales</taxon>
        <taxon>Acidaminobacteraceae</taxon>
        <taxon>Acidaminobacter</taxon>
    </lineage>
</organism>
<sequence length="167" mass="18764">MNSQLVFTLKDVGMLVIWALLVAILIFILLVLIRFYRSFKDIMKIVDDHRTNIDKVLEEAPGITKNVNQISDEVNTTLKAFHGTIQNVAETTEAVTTSIKDNKDIVSNISSVFNTARIVKGSYDRIFKTEEEINAEAEAKADTEAHKKPPKSKKTADTPEKDTKIEL</sequence>
<evidence type="ECO:0008006" key="5">
    <source>
        <dbReference type="Google" id="ProtNLM"/>
    </source>
</evidence>
<keyword evidence="2" id="KW-0812">Transmembrane</keyword>
<evidence type="ECO:0000313" key="4">
    <source>
        <dbReference type="Proteomes" id="UP000199208"/>
    </source>
</evidence>
<dbReference type="RefSeq" id="WP_092590422.1">
    <property type="nucleotide sequence ID" value="NZ_FMWL01000006.1"/>
</dbReference>
<keyword evidence="2" id="KW-1133">Transmembrane helix</keyword>
<dbReference type="STRING" id="1120920.SAMN03080599_01648"/>
<dbReference type="Proteomes" id="UP000199208">
    <property type="component" value="Unassembled WGS sequence"/>
</dbReference>
<reference evidence="3 4" key="1">
    <citation type="submission" date="2016-10" db="EMBL/GenBank/DDBJ databases">
        <authorList>
            <person name="de Groot N.N."/>
        </authorList>
    </citation>
    <scope>NUCLEOTIDE SEQUENCE [LARGE SCALE GENOMIC DNA]</scope>
    <source>
        <strain evidence="3 4">DSM 2784</strain>
    </source>
</reference>
<evidence type="ECO:0000313" key="3">
    <source>
        <dbReference type="EMBL" id="SCZ79210.1"/>
    </source>
</evidence>
<feature type="compositionally biased region" description="Basic and acidic residues" evidence="1">
    <location>
        <begin position="154"/>
        <end position="167"/>
    </location>
</feature>
<name>A0A1G5RZL7_9FIRM</name>
<dbReference type="EMBL" id="FMWL01000006">
    <property type="protein sequence ID" value="SCZ79210.1"/>
    <property type="molecule type" value="Genomic_DNA"/>
</dbReference>
<dbReference type="AlphaFoldDB" id="A0A1G5RZL7"/>